<feature type="transmembrane region" description="Helical" evidence="1">
    <location>
        <begin position="172"/>
        <end position="189"/>
    </location>
</feature>
<evidence type="ECO:0008006" key="4">
    <source>
        <dbReference type="Google" id="ProtNLM"/>
    </source>
</evidence>
<dbReference type="STRING" id="398512.Bccel_1836"/>
<accession>A0A0L6JL68</accession>
<feature type="transmembrane region" description="Helical" evidence="1">
    <location>
        <begin position="376"/>
        <end position="406"/>
    </location>
</feature>
<keyword evidence="1" id="KW-1133">Transmembrane helix</keyword>
<keyword evidence="1" id="KW-0812">Transmembrane</keyword>
<dbReference type="eggNOG" id="ENOG5033Z8W">
    <property type="taxonomic scope" value="Bacteria"/>
</dbReference>
<keyword evidence="3" id="KW-1185">Reference proteome</keyword>
<feature type="transmembrane region" description="Helical" evidence="1">
    <location>
        <begin position="134"/>
        <end position="152"/>
    </location>
</feature>
<evidence type="ECO:0000313" key="3">
    <source>
        <dbReference type="Proteomes" id="UP000036923"/>
    </source>
</evidence>
<proteinExistence type="predicted"/>
<sequence length="416" mass="47434">MKELRVKISKINAVYIIAIVLLAILDVNCFYLIKIPSSLSRIWGVYQKGLLVIISFLLFLWAGGWKNGTSFMKKYCICVFVSIGVAIVISTLRYYNNILHNVILEANHYLLIVLAFPLLRFIKRSNGYDRVFQVLNYIAFITYIIFIAQSFAYNTAGRVFLNISVYERSDMIRITLKSVGCLMVVYNFCQVWCYKINKNSWFHIVQLVLGIYCVLFIQQTRAYYLVIGGSIFAVLLFYKTEAAKKLRNILIVISVGIAILGTGVADIFMASFSSSSAEYAGTLARTGAFGYFWSEFLANPLIGHGIINSGSQMLMNIRTGPYGIYHYADTGIMGLFAQLGLLAVGVYVWPVIHWIKLLRKNMKDKRTDPFLIGLMSYILFSTPTLLCINQALIFIWPFCVAVFAYYEELVRSRYYE</sequence>
<feature type="transmembrane region" description="Helical" evidence="1">
    <location>
        <begin position="75"/>
        <end position="94"/>
    </location>
</feature>
<feature type="transmembrane region" description="Helical" evidence="1">
    <location>
        <begin position="45"/>
        <end position="63"/>
    </location>
</feature>
<dbReference type="EMBL" id="LGTC01000001">
    <property type="protein sequence ID" value="KNY26571.1"/>
    <property type="molecule type" value="Genomic_DNA"/>
</dbReference>
<evidence type="ECO:0000313" key="2">
    <source>
        <dbReference type="EMBL" id="KNY26571.1"/>
    </source>
</evidence>
<name>A0A0L6JL68_9FIRM</name>
<protein>
    <recommendedName>
        <fullName evidence="4">O-antigen polymerase</fullName>
    </recommendedName>
</protein>
<feature type="transmembrane region" description="Helical" evidence="1">
    <location>
        <begin position="335"/>
        <end position="355"/>
    </location>
</feature>
<gene>
    <name evidence="2" type="ORF">Bccel_1836</name>
</gene>
<dbReference type="AlphaFoldDB" id="A0A0L6JL68"/>
<feature type="transmembrane region" description="Helical" evidence="1">
    <location>
        <begin position="223"/>
        <end position="238"/>
    </location>
</feature>
<keyword evidence="1" id="KW-0472">Membrane</keyword>
<organism evidence="2 3">
    <name type="scientific">Pseudobacteroides cellulosolvens ATCC 35603 = DSM 2933</name>
    <dbReference type="NCBI Taxonomy" id="398512"/>
    <lineage>
        <taxon>Bacteria</taxon>
        <taxon>Bacillati</taxon>
        <taxon>Bacillota</taxon>
        <taxon>Clostridia</taxon>
        <taxon>Eubacteriales</taxon>
        <taxon>Oscillospiraceae</taxon>
        <taxon>Pseudobacteroides</taxon>
    </lineage>
</organism>
<dbReference type="RefSeq" id="WP_036937982.1">
    <property type="nucleotide sequence ID" value="NZ_JQKC01000006.1"/>
</dbReference>
<evidence type="ECO:0000256" key="1">
    <source>
        <dbReference type="SAM" id="Phobius"/>
    </source>
</evidence>
<feature type="transmembrane region" description="Helical" evidence="1">
    <location>
        <begin position="106"/>
        <end position="122"/>
    </location>
</feature>
<dbReference type="OrthoDB" id="2084414at2"/>
<feature type="transmembrane region" description="Helical" evidence="1">
    <location>
        <begin position="12"/>
        <end position="33"/>
    </location>
</feature>
<dbReference type="Proteomes" id="UP000036923">
    <property type="component" value="Unassembled WGS sequence"/>
</dbReference>
<reference evidence="3" key="1">
    <citation type="submission" date="2015-07" db="EMBL/GenBank/DDBJ databases">
        <title>Near-Complete Genome Sequence of the Cellulolytic Bacterium Bacteroides (Pseudobacteroides) cellulosolvens ATCC 35603.</title>
        <authorList>
            <person name="Dassa B."/>
            <person name="Utturkar S.M."/>
            <person name="Klingeman D.M."/>
            <person name="Hurt R.A."/>
            <person name="Keller M."/>
            <person name="Xu J."/>
            <person name="Reddy Y.H.K."/>
            <person name="Borovok I."/>
            <person name="Grinberg I.R."/>
            <person name="Lamed R."/>
            <person name="Zhivin O."/>
            <person name="Bayer E.A."/>
            <person name="Brown S.D."/>
        </authorList>
    </citation>
    <scope>NUCLEOTIDE SEQUENCE [LARGE SCALE GENOMIC DNA]</scope>
    <source>
        <strain evidence="3">DSM 2933</strain>
    </source>
</reference>
<feature type="transmembrane region" description="Helical" evidence="1">
    <location>
        <begin position="250"/>
        <end position="272"/>
    </location>
</feature>
<comment type="caution">
    <text evidence="2">The sequence shown here is derived from an EMBL/GenBank/DDBJ whole genome shotgun (WGS) entry which is preliminary data.</text>
</comment>
<feature type="transmembrane region" description="Helical" evidence="1">
    <location>
        <begin position="201"/>
        <end position="217"/>
    </location>
</feature>